<comment type="caution">
    <text evidence="1">The sequence shown here is derived from an EMBL/GenBank/DDBJ whole genome shotgun (WGS) entry which is preliminary data.</text>
</comment>
<accession>A0AAD8M376</accession>
<gene>
    <name evidence="1" type="ORF">POM88_044774</name>
</gene>
<organism evidence="1 2">
    <name type="scientific">Heracleum sosnowskyi</name>
    <dbReference type="NCBI Taxonomy" id="360622"/>
    <lineage>
        <taxon>Eukaryota</taxon>
        <taxon>Viridiplantae</taxon>
        <taxon>Streptophyta</taxon>
        <taxon>Embryophyta</taxon>
        <taxon>Tracheophyta</taxon>
        <taxon>Spermatophyta</taxon>
        <taxon>Magnoliopsida</taxon>
        <taxon>eudicotyledons</taxon>
        <taxon>Gunneridae</taxon>
        <taxon>Pentapetalae</taxon>
        <taxon>asterids</taxon>
        <taxon>campanulids</taxon>
        <taxon>Apiales</taxon>
        <taxon>Apiaceae</taxon>
        <taxon>Apioideae</taxon>
        <taxon>apioid superclade</taxon>
        <taxon>Tordylieae</taxon>
        <taxon>Tordyliinae</taxon>
        <taxon>Heracleum</taxon>
    </lineage>
</organism>
<protein>
    <submittedName>
        <fullName evidence="1">Receptor-type tyrosine-protein like</fullName>
    </submittedName>
</protein>
<reference evidence="1" key="1">
    <citation type="submission" date="2023-02" db="EMBL/GenBank/DDBJ databases">
        <title>Genome of toxic invasive species Heracleum sosnowskyi carries increased number of genes despite the absence of recent whole-genome duplications.</title>
        <authorList>
            <person name="Schelkunov M."/>
            <person name="Shtratnikova V."/>
            <person name="Makarenko M."/>
            <person name="Klepikova A."/>
            <person name="Omelchenko D."/>
            <person name="Novikova G."/>
            <person name="Obukhova E."/>
            <person name="Bogdanov V."/>
            <person name="Penin A."/>
            <person name="Logacheva M."/>
        </authorList>
    </citation>
    <scope>NUCLEOTIDE SEQUENCE</scope>
    <source>
        <strain evidence="1">Hsosn_3</strain>
        <tissue evidence="1">Leaf</tissue>
    </source>
</reference>
<evidence type="ECO:0000313" key="2">
    <source>
        <dbReference type="Proteomes" id="UP001237642"/>
    </source>
</evidence>
<reference evidence="1" key="2">
    <citation type="submission" date="2023-05" db="EMBL/GenBank/DDBJ databases">
        <authorList>
            <person name="Schelkunov M.I."/>
        </authorList>
    </citation>
    <scope>NUCLEOTIDE SEQUENCE</scope>
    <source>
        <strain evidence="1">Hsosn_3</strain>
        <tissue evidence="1">Leaf</tissue>
    </source>
</reference>
<proteinExistence type="predicted"/>
<dbReference type="Proteomes" id="UP001237642">
    <property type="component" value="Unassembled WGS sequence"/>
</dbReference>
<keyword evidence="2" id="KW-1185">Reference proteome</keyword>
<dbReference type="EMBL" id="JAUIZM010000010">
    <property type="protein sequence ID" value="KAK1360300.1"/>
    <property type="molecule type" value="Genomic_DNA"/>
</dbReference>
<sequence>MDSTIPSNDAVCTTLEHNKKCYTTSLFRWPTRTRLIPLRRRRVLPTVRLGGKKNTRRKFFIIRILRRIKLRWIKMKLKKLREYYHALIKDVIDGNASVEAFQQRLLMEASFAIPVMGLSINTFPSRS</sequence>
<dbReference type="AlphaFoldDB" id="A0AAD8M376"/>
<dbReference type="PANTHER" id="PTHR34788">
    <property type="entry name" value="F15I1.22"/>
    <property type="match status" value="1"/>
</dbReference>
<keyword evidence="1" id="KW-0675">Receptor</keyword>
<dbReference type="PANTHER" id="PTHR34788:SF4">
    <property type="entry name" value="F15I1.22"/>
    <property type="match status" value="1"/>
</dbReference>
<evidence type="ECO:0000313" key="1">
    <source>
        <dbReference type="EMBL" id="KAK1360300.1"/>
    </source>
</evidence>
<name>A0AAD8M376_9APIA</name>